<dbReference type="InterPro" id="IPR006801">
    <property type="entry name" value="ApoA-II"/>
</dbReference>
<dbReference type="InterPro" id="IPR036172">
    <property type="entry name" value="ApoA-II_sf"/>
</dbReference>
<organism evidence="10 11">
    <name type="scientific">Monodelphis domestica</name>
    <name type="common">Gray short-tailed opossum</name>
    <dbReference type="NCBI Taxonomy" id="13616"/>
    <lineage>
        <taxon>Eukaryota</taxon>
        <taxon>Metazoa</taxon>
        <taxon>Chordata</taxon>
        <taxon>Craniata</taxon>
        <taxon>Vertebrata</taxon>
        <taxon>Euteleostomi</taxon>
        <taxon>Mammalia</taxon>
        <taxon>Metatheria</taxon>
        <taxon>Didelphimorphia</taxon>
        <taxon>Didelphidae</taxon>
        <taxon>Monodelphis</taxon>
    </lineage>
</organism>
<dbReference type="GO" id="GO:0048018">
    <property type="term" value="F:receptor ligand activity"/>
    <property type="evidence" value="ECO:0007669"/>
    <property type="project" value="Ensembl"/>
</dbReference>
<dbReference type="OMA" id="QDQGVQS"/>
<dbReference type="FunCoup" id="F6YQ34">
    <property type="interactions" value="102"/>
</dbReference>
<keyword evidence="11" id="KW-1185">Reference proteome</keyword>
<evidence type="ECO:0000256" key="4">
    <source>
        <dbReference type="ARBA" id="ARBA00022448"/>
    </source>
</evidence>
<dbReference type="GO" id="GO:0032757">
    <property type="term" value="P:positive regulation of interleukin-8 production"/>
    <property type="evidence" value="ECO:0007669"/>
    <property type="project" value="Ensembl"/>
</dbReference>
<evidence type="ECO:0000256" key="9">
    <source>
        <dbReference type="SAM" id="SignalP"/>
    </source>
</evidence>
<dbReference type="SUPFAM" id="SSF82936">
    <property type="entry name" value="Apolipoprotein A-II"/>
    <property type="match status" value="1"/>
</dbReference>
<evidence type="ECO:0000256" key="1">
    <source>
        <dbReference type="ARBA" id="ARBA00004613"/>
    </source>
</evidence>
<dbReference type="GO" id="GO:0030301">
    <property type="term" value="P:cholesterol transport"/>
    <property type="evidence" value="ECO:0000318"/>
    <property type="project" value="GO_Central"/>
</dbReference>
<protein>
    <recommendedName>
        <fullName evidence="3">Apolipoprotein A-II</fullName>
    </recommendedName>
    <alternativeName>
        <fullName evidence="8">Apolipoprotein A2</fullName>
    </alternativeName>
</protein>
<dbReference type="Bgee" id="ENSMODG00000005118">
    <property type="expression patterns" value="Expressed in liver and 19 other cell types or tissues"/>
</dbReference>
<accession>F6YQ34</accession>
<dbReference type="GO" id="GO:0033700">
    <property type="term" value="P:phospholipid efflux"/>
    <property type="evidence" value="ECO:0007669"/>
    <property type="project" value="Ensembl"/>
</dbReference>
<dbReference type="GO" id="GO:0006656">
    <property type="term" value="P:phosphatidylcholine biosynthetic process"/>
    <property type="evidence" value="ECO:0007669"/>
    <property type="project" value="Ensembl"/>
</dbReference>
<dbReference type="GO" id="GO:0042157">
    <property type="term" value="P:lipoprotein metabolic process"/>
    <property type="evidence" value="ECO:0007669"/>
    <property type="project" value="InterPro"/>
</dbReference>
<dbReference type="STRING" id="13616.ENSMODP00000006299"/>
<dbReference type="GO" id="GO:0008035">
    <property type="term" value="F:high-density lipoprotein particle binding"/>
    <property type="evidence" value="ECO:0000318"/>
    <property type="project" value="GO_Central"/>
</dbReference>
<feature type="signal peptide" evidence="9">
    <location>
        <begin position="1"/>
        <end position="18"/>
    </location>
</feature>
<dbReference type="GO" id="GO:0033344">
    <property type="term" value="P:cholesterol efflux"/>
    <property type="evidence" value="ECO:0007669"/>
    <property type="project" value="Ensembl"/>
</dbReference>
<dbReference type="GO" id="GO:0120020">
    <property type="term" value="F:cholesterol transfer activity"/>
    <property type="evidence" value="ECO:0007669"/>
    <property type="project" value="Ensembl"/>
</dbReference>
<dbReference type="GO" id="GO:1904646">
    <property type="term" value="P:cellular response to amyloid-beta"/>
    <property type="evidence" value="ECO:0007669"/>
    <property type="project" value="Ensembl"/>
</dbReference>
<keyword evidence="6" id="KW-0345">HDL</keyword>
<dbReference type="GO" id="GO:0050995">
    <property type="term" value="P:negative regulation of lipid catabolic process"/>
    <property type="evidence" value="ECO:0007669"/>
    <property type="project" value="Ensembl"/>
</dbReference>
<dbReference type="GO" id="GO:0009395">
    <property type="term" value="P:phospholipid catabolic process"/>
    <property type="evidence" value="ECO:0007669"/>
    <property type="project" value="Ensembl"/>
</dbReference>
<dbReference type="GO" id="GO:0034374">
    <property type="term" value="P:low-density lipoprotein particle remodeling"/>
    <property type="evidence" value="ECO:0007669"/>
    <property type="project" value="Ensembl"/>
</dbReference>
<dbReference type="HOGENOM" id="CLU_157351_0_0_1"/>
<dbReference type="GO" id="GO:0060621">
    <property type="term" value="P:negative regulation of cholesterol import"/>
    <property type="evidence" value="ECO:0007669"/>
    <property type="project" value="Ensembl"/>
</dbReference>
<reference evidence="10 11" key="1">
    <citation type="journal article" date="2007" name="Nature">
        <title>Genome of the marsupial Monodelphis domestica reveals innovation in non-coding sequences.</title>
        <authorList>
            <person name="Mikkelsen T.S."/>
            <person name="Wakefield M.J."/>
            <person name="Aken B."/>
            <person name="Amemiya C.T."/>
            <person name="Chang J.L."/>
            <person name="Duke S."/>
            <person name="Garber M."/>
            <person name="Gentles A.J."/>
            <person name="Goodstadt L."/>
            <person name="Heger A."/>
            <person name="Jurka J."/>
            <person name="Kamal M."/>
            <person name="Mauceli E."/>
            <person name="Searle S.M."/>
            <person name="Sharpe T."/>
            <person name="Baker M.L."/>
            <person name="Batzer M.A."/>
            <person name="Benos P.V."/>
            <person name="Belov K."/>
            <person name="Clamp M."/>
            <person name="Cook A."/>
            <person name="Cuff J."/>
            <person name="Das R."/>
            <person name="Davidow L."/>
            <person name="Deakin J.E."/>
            <person name="Fazzari M.J."/>
            <person name="Glass J.L."/>
            <person name="Grabherr M."/>
            <person name="Greally J.M."/>
            <person name="Gu W."/>
            <person name="Hore T.A."/>
            <person name="Huttley G.A."/>
            <person name="Kleber M."/>
            <person name="Jirtle R.L."/>
            <person name="Koina E."/>
            <person name="Lee J.T."/>
            <person name="Mahony S."/>
            <person name="Marra M.A."/>
            <person name="Miller R.D."/>
            <person name="Nicholls R.D."/>
            <person name="Oda M."/>
            <person name="Papenfuss A.T."/>
            <person name="Parra Z.E."/>
            <person name="Pollock D.D."/>
            <person name="Ray D.A."/>
            <person name="Schein J.E."/>
            <person name="Speed T.P."/>
            <person name="Thompson K."/>
            <person name="VandeBerg J.L."/>
            <person name="Wade C.M."/>
            <person name="Walker J.A."/>
            <person name="Waters P.D."/>
            <person name="Webber C."/>
            <person name="Weidman J.R."/>
            <person name="Xie X."/>
            <person name="Zody M.C."/>
            <person name="Baldwin J."/>
            <person name="Abdouelleil A."/>
            <person name="Abdulkadir J."/>
            <person name="Abebe A."/>
            <person name="Abera B."/>
            <person name="Abreu J."/>
            <person name="Acer S.C."/>
            <person name="Aftuck L."/>
            <person name="Alexander A."/>
            <person name="An P."/>
            <person name="Anderson E."/>
            <person name="Anderson S."/>
            <person name="Arachi H."/>
            <person name="Azer M."/>
            <person name="Bachantsang P."/>
            <person name="Barry A."/>
            <person name="Bayul T."/>
            <person name="Berlin A."/>
            <person name="Bessette D."/>
            <person name="Bloom T."/>
            <person name="Bloom T."/>
            <person name="Boguslavskiy L."/>
            <person name="Bonnet C."/>
            <person name="Boukhgalter B."/>
            <person name="Bourzgui I."/>
            <person name="Brown A."/>
            <person name="Cahill P."/>
            <person name="Channer S."/>
            <person name="Cheshatsang Y."/>
            <person name="Chuda L."/>
            <person name="Citroen M."/>
            <person name="Collymore A."/>
            <person name="Cooke P."/>
            <person name="Costello M."/>
            <person name="D'Aco K."/>
            <person name="Daza R."/>
            <person name="De Haan G."/>
            <person name="DeGray S."/>
            <person name="DeMaso C."/>
            <person name="Dhargay N."/>
            <person name="Dooley K."/>
            <person name="Dooley E."/>
            <person name="Doricent M."/>
            <person name="Dorje P."/>
            <person name="Dorjee K."/>
            <person name="Dupes A."/>
            <person name="Elong R."/>
            <person name="Falk J."/>
            <person name="Farina A."/>
            <person name="Faro S."/>
            <person name="Ferguson D."/>
            <person name="Fisher S."/>
            <person name="Foley C.D."/>
            <person name="Franke A."/>
            <person name="Friedrich D."/>
            <person name="Gadbois L."/>
            <person name="Gearin G."/>
            <person name="Gearin C.R."/>
            <person name="Giannoukos G."/>
            <person name="Goode T."/>
            <person name="Graham J."/>
            <person name="Grandbois E."/>
            <person name="Grewal S."/>
            <person name="Gyaltsen K."/>
            <person name="Hafez N."/>
            <person name="Hagos B."/>
            <person name="Hall J."/>
            <person name="Henson C."/>
            <person name="Hollinger A."/>
            <person name="Honan T."/>
            <person name="Huard M.D."/>
            <person name="Hughes L."/>
            <person name="Hurhula B."/>
            <person name="Husby M.E."/>
            <person name="Kamat A."/>
            <person name="Kanga B."/>
            <person name="Kashin S."/>
            <person name="Khazanovich D."/>
            <person name="Kisner P."/>
            <person name="Lance K."/>
            <person name="Lara M."/>
            <person name="Lee W."/>
            <person name="Lennon N."/>
            <person name="Letendre F."/>
            <person name="LeVine R."/>
            <person name="Lipovsky A."/>
            <person name="Liu X."/>
            <person name="Liu J."/>
            <person name="Liu S."/>
            <person name="Lokyitsang T."/>
            <person name="Lokyitsang Y."/>
            <person name="Lubonja R."/>
            <person name="Lui A."/>
            <person name="MacDonald P."/>
            <person name="Magnisalis V."/>
            <person name="Maru K."/>
            <person name="Matthews C."/>
            <person name="McCusker W."/>
            <person name="McDonough S."/>
            <person name="Mehta T."/>
            <person name="Meldrim J."/>
            <person name="Meneus L."/>
            <person name="Mihai O."/>
            <person name="Mihalev A."/>
            <person name="Mihova T."/>
            <person name="Mittelman R."/>
            <person name="Mlenga V."/>
            <person name="Montmayeur A."/>
            <person name="Mulrain L."/>
            <person name="Navidi A."/>
            <person name="Naylor J."/>
            <person name="Negash T."/>
            <person name="Nguyen T."/>
            <person name="Nguyen N."/>
            <person name="Nicol R."/>
            <person name="Norbu C."/>
            <person name="Norbu N."/>
            <person name="Novod N."/>
            <person name="O'Neill B."/>
            <person name="Osman S."/>
            <person name="Markiewicz E."/>
            <person name="Oyono O.L."/>
            <person name="Patti C."/>
            <person name="Phunkhang P."/>
            <person name="Pierre F."/>
            <person name="Priest M."/>
            <person name="Raghuraman S."/>
            <person name="Rege F."/>
            <person name="Reyes R."/>
            <person name="Rise C."/>
            <person name="Rogov P."/>
            <person name="Ross K."/>
            <person name="Ryan E."/>
            <person name="Settipalli S."/>
            <person name="Shea T."/>
            <person name="Sherpa N."/>
            <person name="Shi L."/>
            <person name="Shih D."/>
            <person name="Sparrow T."/>
            <person name="Spaulding J."/>
            <person name="Stalker J."/>
            <person name="Stange-Thomann N."/>
            <person name="Stavropoulos S."/>
            <person name="Stone C."/>
            <person name="Strader C."/>
            <person name="Tesfaye S."/>
            <person name="Thomson T."/>
            <person name="Thoulutsang Y."/>
            <person name="Thoulutsang D."/>
            <person name="Topham K."/>
            <person name="Topping I."/>
            <person name="Tsamla T."/>
            <person name="Vassiliev H."/>
            <person name="Vo A."/>
            <person name="Wangchuk T."/>
            <person name="Wangdi T."/>
            <person name="Weiand M."/>
            <person name="Wilkinson J."/>
            <person name="Wilson A."/>
            <person name="Yadav S."/>
            <person name="Young G."/>
            <person name="Yu Q."/>
            <person name="Zembek L."/>
            <person name="Zhong D."/>
            <person name="Zimmer A."/>
            <person name="Zwirko Z."/>
            <person name="Jaffe D.B."/>
            <person name="Alvarez P."/>
            <person name="Brockman W."/>
            <person name="Butler J."/>
            <person name="Chin C."/>
            <person name="Gnerre S."/>
            <person name="MacCallum I."/>
            <person name="Graves J.A."/>
            <person name="Ponting C.P."/>
            <person name="Breen M."/>
            <person name="Samollow P.B."/>
            <person name="Lander E.S."/>
            <person name="Lindblad-Toh K."/>
        </authorList>
    </citation>
    <scope>NUCLEOTIDE SEQUENCE [LARGE SCALE GENOMIC DNA]</scope>
</reference>
<name>F6YQ34_MONDO</name>
<sequence>MKLLALTVLLLTICSLEGALVRREAQDQGVQSIFSQYFQKLTDIGKDLAEKVKAPEVQTQVQQYFKNFFSSLVEAGKKDASK</sequence>
<dbReference type="PANTHER" id="PTHR11027:SF0">
    <property type="entry name" value="APOLIPOPROTEIN A-II"/>
    <property type="match status" value="1"/>
</dbReference>
<evidence type="ECO:0000256" key="6">
    <source>
        <dbReference type="ARBA" id="ARBA00022850"/>
    </source>
</evidence>
<proteinExistence type="inferred from homology"/>
<dbReference type="Gene3D" id="6.10.250.100">
    <property type="match status" value="1"/>
</dbReference>
<dbReference type="GO" id="GO:0050821">
    <property type="term" value="P:protein stabilization"/>
    <property type="evidence" value="ECO:0007669"/>
    <property type="project" value="Ensembl"/>
</dbReference>
<dbReference type="GO" id="GO:0034380">
    <property type="term" value="P:high-density lipoprotein particle assembly"/>
    <property type="evidence" value="ECO:0007669"/>
    <property type="project" value="Ensembl"/>
</dbReference>
<dbReference type="GO" id="GO:0055102">
    <property type="term" value="F:lipase inhibitor activity"/>
    <property type="evidence" value="ECO:0007669"/>
    <property type="project" value="Ensembl"/>
</dbReference>
<dbReference type="GO" id="GO:0034366">
    <property type="term" value="C:spherical high-density lipoprotein particle"/>
    <property type="evidence" value="ECO:0000318"/>
    <property type="project" value="GO_Central"/>
</dbReference>
<evidence type="ECO:0000313" key="10">
    <source>
        <dbReference type="Ensembl" id="ENSMODP00000006299.3"/>
    </source>
</evidence>
<dbReference type="GO" id="GO:0070653">
    <property type="term" value="F:high-density lipoprotein particle receptor binding"/>
    <property type="evidence" value="ECO:0007669"/>
    <property type="project" value="Ensembl"/>
</dbReference>
<evidence type="ECO:0000256" key="3">
    <source>
        <dbReference type="ARBA" id="ARBA00022421"/>
    </source>
</evidence>
<dbReference type="Pfam" id="PF04711">
    <property type="entry name" value="ApoA-II"/>
    <property type="match status" value="1"/>
</dbReference>
<dbReference type="GO" id="GO:0019899">
    <property type="term" value="F:enzyme binding"/>
    <property type="evidence" value="ECO:0007669"/>
    <property type="project" value="Ensembl"/>
</dbReference>
<reference evidence="10" key="2">
    <citation type="submission" date="2025-08" db="UniProtKB">
        <authorList>
            <consortium name="Ensembl"/>
        </authorList>
    </citation>
    <scope>IDENTIFICATION</scope>
</reference>
<gene>
    <name evidence="10" type="primary">APOA2</name>
</gene>
<keyword evidence="5" id="KW-0964">Secreted</keyword>
<dbReference type="Proteomes" id="UP000002280">
    <property type="component" value="Chromosome 2"/>
</dbReference>
<dbReference type="GO" id="GO:0046982">
    <property type="term" value="F:protein heterodimerization activity"/>
    <property type="evidence" value="ECO:0007669"/>
    <property type="project" value="Ensembl"/>
</dbReference>
<reference evidence="10" key="3">
    <citation type="submission" date="2025-09" db="UniProtKB">
        <authorList>
            <consortium name="Ensembl"/>
        </authorList>
    </citation>
    <scope>IDENTIFICATION</scope>
</reference>
<dbReference type="GO" id="GO:0031072">
    <property type="term" value="F:heat shock protein binding"/>
    <property type="evidence" value="ECO:0007669"/>
    <property type="project" value="Ensembl"/>
</dbReference>
<dbReference type="GO" id="GO:0031210">
    <property type="term" value="F:phosphatidylcholine binding"/>
    <property type="evidence" value="ECO:0007669"/>
    <property type="project" value="Ensembl"/>
</dbReference>
<dbReference type="PANTHER" id="PTHR11027">
    <property type="entry name" value="APOLIPOPROTEIN A-II"/>
    <property type="match status" value="1"/>
</dbReference>
<evidence type="ECO:0000313" key="11">
    <source>
        <dbReference type="Proteomes" id="UP000002280"/>
    </source>
</evidence>
<dbReference type="GO" id="GO:0042632">
    <property type="term" value="P:cholesterol homeostasis"/>
    <property type="evidence" value="ECO:0000318"/>
    <property type="project" value="GO_Central"/>
</dbReference>
<dbReference type="eggNOG" id="ENOG502SVYZ">
    <property type="taxonomic scope" value="Eukaryota"/>
</dbReference>
<dbReference type="GO" id="GO:0050996">
    <property type="term" value="P:positive regulation of lipid catabolic process"/>
    <property type="evidence" value="ECO:0007669"/>
    <property type="project" value="Ensembl"/>
</dbReference>
<dbReference type="GO" id="GO:0034384">
    <property type="term" value="P:high-density lipoprotein particle clearance"/>
    <property type="evidence" value="ECO:0007669"/>
    <property type="project" value="Ensembl"/>
</dbReference>
<dbReference type="AlphaFoldDB" id="F6YQ34"/>
<comment type="similarity">
    <text evidence="2">Belongs to the apolipoprotein A2 family.</text>
</comment>
<evidence type="ECO:0000256" key="5">
    <source>
        <dbReference type="ARBA" id="ARBA00022525"/>
    </source>
</evidence>
<dbReference type="GO" id="GO:0010903">
    <property type="term" value="P:negative regulation of very-low-density lipoprotein particle remodeling"/>
    <property type="evidence" value="ECO:0007669"/>
    <property type="project" value="Ensembl"/>
</dbReference>
<dbReference type="GO" id="GO:0046340">
    <property type="term" value="P:diacylglycerol catabolic process"/>
    <property type="evidence" value="ECO:0007669"/>
    <property type="project" value="Ensembl"/>
</dbReference>
<keyword evidence="9" id="KW-0732">Signal</keyword>
<dbReference type="GO" id="GO:0034370">
    <property type="term" value="P:triglyceride-rich lipoprotein particle remodeling"/>
    <property type="evidence" value="ECO:0007669"/>
    <property type="project" value="Ensembl"/>
</dbReference>
<dbReference type="GO" id="GO:0034190">
    <property type="term" value="F:apolipoprotein receptor binding"/>
    <property type="evidence" value="ECO:0007669"/>
    <property type="project" value="Ensembl"/>
</dbReference>
<evidence type="ECO:0000256" key="8">
    <source>
        <dbReference type="ARBA" id="ARBA00030900"/>
    </source>
</evidence>
<dbReference type="GO" id="GO:0009749">
    <property type="term" value="P:response to glucose"/>
    <property type="evidence" value="ECO:0007669"/>
    <property type="project" value="Ensembl"/>
</dbReference>
<dbReference type="Ensembl" id="ENSMODT00000006431.3">
    <property type="protein sequence ID" value="ENSMODP00000006299.3"/>
    <property type="gene ID" value="ENSMODG00000005118.3"/>
</dbReference>
<dbReference type="GO" id="GO:0060228">
    <property type="term" value="F:phosphatidylcholine-sterol O-acyltransferase activator activity"/>
    <property type="evidence" value="ECO:0007669"/>
    <property type="project" value="Ensembl"/>
</dbReference>
<evidence type="ECO:0000256" key="7">
    <source>
        <dbReference type="ARBA" id="ARBA00023055"/>
    </source>
</evidence>
<keyword evidence="7" id="KW-0445">Lipid transport</keyword>
<dbReference type="InParanoid" id="F6YQ34"/>
<dbReference type="GO" id="GO:0034361">
    <property type="term" value="C:very-low-density lipoprotein particle"/>
    <property type="evidence" value="ECO:0007669"/>
    <property type="project" value="Ensembl"/>
</dbReference>
<dbReference type="GO" id="GO:0015485">
    <property type="term" value="F:cholesterol binding"/>
    <property type="evidence" value="ECO:0007669"/>
    <property type="project" value="Ensembl"/>
</dbReference>
<dbReference type="GO" id="GO:0002719">
    <property type="term" value="P:negative regulation of cytokine production involved in immune response"/>
    <property type="evidence" value="ECO:0007669"/>
    <property type="project" value="Ensembl"/>
</dbReference>
<dbReference type="GO" id="GO:0043691">
    <property type="term" value="P:reverse cholesterol transport"/>
    <property type="evidence" value="ECO:0007669"/>
    <property type="project" value="Ensembl"/>
</dbReference>
<comment type="subcellular location">
    <subcellularLocation>
        <location evidence="1">Secreted</location>
    </subcellularLocation>
</comment>
<keyword evidence="4" id="KW-0813">Transport</keyword>
<evidence type="ECO:0000256" key="2">
    <source>
        <dbReference type="ARBA" id="ARBA00010232"/>
    </source>
</evidence>
<dbReference type="GeneTree" id="ENSGT00390000003306"/>
<dbReference type="GO" id="GO:0071402">
    <property type="term" value="P:cellular response to lipoprotein particle stimulus"/>
    <property type="evidence" value="ECO:0007669"/>
    <property type="project" value="Ensembl"/>
</dbReference>
<dbReference type="GO" id="GO:0042803">
    <property type="term" value="F:protein homodimerization activity"/>
    <property type="evidence" value="ECO:0007669"/>
    <property type="project" value="Ensembl"/>
</dbReference>
<dbReference type="GO" id="GO:0042627">
    <property type="term" value="C:chylomicron"/>
    <property type="evidence" value="ECO:0007669"/>
    <property type="project" value="Ensembl"/>
</dbReference>
<dbReference type="GO" id="GO:0034375">
    <property type="term" value="P:high-density lipoprotein particle remodeling"/>
    <property type="evidence" value="ECO:0007669"/>
    <property type="project" value="Ensembl"/>
</dbReference>
<feature type="chain" id="PRO_5023910260" description="Apolipoprotein A-II" evidence="9">
    <location>
        <begin position="19"/>
        <end position="82"/>
    </location>
</feature>
<dbReference type="GO" id="GO:0050766">
    <property type="term" value="P:positive regulation of phagocytosis"/>
    <property type="evidence" value="ECO:0007669"/>
    <property type="project" value="Ensembl"/>
</dbReference>